<comment type="caution">
    <text evidence="1">The sequence shown here is derived from an EMBL/GenBank/DDBJ whole genome shotgun (WGS) entry which is preliminary data.</text>
</comment>
<evidence type="ECO:0000313" key="2">
    <source>
        <dbReference type="Proteomes" id="UP000028487"/>
    </source>
</evidence>
<accession>A0A077NV94</accession>
<gene>
    <name evidence="1" type="ORF">XBFM1_2200011</name>
</gene>
<sequence>MRNYCKGSSLGYFTSENELLHDWLSNYVQIHVQKINLRKFYTDSTSLQIITCS</sequence>
<name>A0A077NV94_XENBV</name>
<dbReference type="AlphaFoldDB" id="A0A077NV94"/>
<reference evidence="1" key="1">
    <citation type="submission" date="2013-07" db="EMBL/GenBank/DDBJ databases">
        <title>Sub-species coevolution in mutualistic symbiosis.</title>
        <authorList>
            <person name="Murfin K."/>
            <person name="Klassen J."/>
            <person name="Lee M."/>
            <person name="Forst S."/>
            <person name="Stock P."/>
            <person name="Goodrich-Blair H."/>
        </authorList>
    </citation>
    <scope>NUCLEOTIDE SEQUENCE [LARGE SCALE GENOMIC DNA]</scope>
    <source>
        <strain evidence="1">Feltiae Moldova</strain>
    </source>
</reference>
<dbReference type="HOGENOM" id="CLU_3067685_0_0_6"/>
<dbReference type="Proteomes" id="UP000028487">
    <property type="component" value="Unassembled WGS sequence"/>
</dbReference>
<proteinExistence type="predicted"/>
<protein>
    <submittedName>
        <fullName evidence="1">Uncharacterized protein</fullName>
    </submittedName>
</protein>
<dbReference type="EMBL" id="CBSV010000136">
    <property type="protein sequence ID" value="CDH01531.1"/>
    <property type="molecule type" value="Genomic_DNA"/>
</dbReference>
<organism evidence="1 2">
    <name type="scientific">Xenorhabdus bovienii str. feltiae Moldova</name>
    <dbReference type="NCBI Taxonomy" id="1398200"/>
    <lineage>
        <taxon>Bacteria</taxon>
        <taxon>Pseudomonadati</taxon>
        <taxon>Pseudomonadota</taxon>
        <taxon>Gammaproteobacteria</taxon>
        <taxon>Enterobacterales</taxon>
        <taxon>Morganellaceae</taxon>
        <taxon>Xenorhabdus</taxon>
    </lineage>
</organism>
<evidence type="ECO:0000313" key="1">
    <source>
        <dbReference type="EMBL" id="CDH01531.1"/>
    </source>
</evidence>